<dbReference type="RefSeq" id="WP_275228285.1">
    <property type="nucleotide sequence ID" value="NZ_JARESE010000030.1"/>
</dbReference>
<accession>A0ABT5WQS5</accession>
<dbReference type="PANTHER" id="PTHR12461">
    <property type="entry name" value="HYPOXIA-INDUCIBLE FACTOR 1 ALPHA INHIBITOR-RELATED"/>
    <property type="match status" value="1"/>
</dbReference>
<dbReference type="InterPro" id="IPR003347">
    <property type="entry name" value="JmjC_dom"/>
</dbReference>
<comment type="caution">
    <text evidence="3">The sequence shown here is derived from an EMBL/GenBank/DDBJ whole genome shotgun (WGS) entry which is preliminary data.</text>
</comment>
<sequence length="566" mass="64135">MELKCYVYPGWHPLIRVASARRAWMDEAPESFPYRCLPLGIANSHGWEVLSPCGFVVSWNGGPAPEDVEIIADKDSDPREVPQAMFGLGTFTFHIYGLLRTPPGWNIYVSGPPNSFKDGAAPLAGVIETDWAPYTFTMNWKLTRPDHRVRFEKDEPFAHFFPIGRNDIEGVEPRFVPIEEEPELKASFEQWSRSRDAFQRSVKDNPPDKPADKWQKFYYRGLMPEGQCPISDHKIKLQVREFAPTGLMHDDAPALLDASADEESDGQVVANQPSEQSSQTQSHEVSAAMKTRLSKYEWVLDLQERQRGLSSRASAIRRVENLSSQDFLDDYYAPARPVVIAGELADWPASRLWSPEYFKSKVGSAMIEYQGNRTSSADFERYKDNHKTQMPFDRFIDLIMAEGGNNAYLTAYNASSNREALRPLDADIGLMDKFLAQSPGEPGGLLWIGPAGTFTSMHHDLTNNLVVQVVGRKRVMLAAATESPKMYNDRHVFSEVADVLAIGDRLEQYPKLSDVRFHEVVLEPGEAMFIPIGWWHQVEALDFSVTITFTNFRWPNAGWERYPMAD</sequence>
<dbReference type="PANTHER" id="PTHR12461:SF105">
    <property type="entry name" value="HYPOXIA-INDUCIBLE FACTOR 1-ALPHA INHIBITOR"/>
    <property type="match status" value="1"/>
</dbReference>
<proteinExistence type="predicted"/>
<dbReference type="SUPFAM" id="SSF51197">
    <property type="entry name" value="Clavaminate synthase-like"/>
    <property type="match status" value="1"/>
</dbReference>
<dbReference type="PROSITE" id="PS51184">
    <property type="entry name" value="JMJC"/>
    <property type="match status" value="1"/>
</dbReference>
<evidence type="ECO:0000313" key="3">
    <source>
        <dbReference type="EMBL" id="MDE8652199.1"/>
    </source>
</evidence>
<feature type="region of interest" description="Disordered" evidence="1">
    <location>
        <begin position="259"/>
        <end position="286"/>
    </location>
</feature>
<dbReference type="Pfam" id="PF13621">
    <property type="entry name" value="Cupin_8"/>
    <property type="match status" value="1"/>
</dbReference>
<evidence type="ECO:0000313" key="4">
    <source>
        <dbReference type="Proteomes" id="UP001216253"/>
    </source>
</evidence>
<evidence type="ECO:0000256" key="1">
    <source>
        <dbReference type="SAM" id="MobiDB-lite"/>
    </source>
</evidence>
<dbReference type="EMBL" id="JARESE010000030">
    <property type="protein sequence ID" value="MDE8652199.1"/>
    <property type="molecule type" value="Genomic_DNA"/>
</dbReference>
<feature type="domain" description="JmjC" evidence="2">
    <location>
        <begin position="411"/>
        <end position="566"/>
    </location>
</feature>
<dbReference type="Proteomes" id="UP001216253">
    <property type="component" value="Unassembled WGS sequence"/>
</dbReference>
<evidence type="ECO:0000259" key="2">
    <source>
        <dbReference type="PROSITE" id="PS51184"/>
    </source>
</evidence>
<dbReference type="Gene3D" id="2.60.120.650">
    <property type="entry name" value="Cupin"/>
    <property type="match status" value="1"/>
</dbReference>
<dbReference type="SMART" id="SM00558">
    <property type="entry name" value="JmjC"/>
    <property type="match status" value="1"/>
</dbReference>
<feature type="compositionally biased region" description="Polar residues" evidence="1">
    <location>
        <begin position="269"/>
        <end position="284"/>
    </location>
</feature>
<dbReference type="InterPro" id="IPR041667">
    <property type="entry name" value="Cupin_8"/>
</dbReference>
<protein>
    <submittedName>
        <fullName evidence="3">DUF6065 family protein</fullName>
    </submittedName>
</protein>
<keyword evidence="4" id="KW-1185">Reference proteome</keyword>
<dbReference type="Pfam" id="PF19541">
    <property type="entry name" value="DUF6065"/>
    <property type="match status" value="1"/>
</dbReference>
<dbReference type="InterPro" id="IPR045709">
    <property type="entry name" value="DUF6065"/>
</dbReference>
<organism evidence="3 4">
    <name type="scientific">Novosphingobium album</name>
    <name type="common">ex Liu et al. 2023</name>
    <dbReference type="NCBI Taxonomy" id="3031130"/>
    <lineage>
        <taxon>Bacteria</taxon>
        <taxon>Pseudomonadati</taxon>
        <taxon>Pseudomonadota</taxon>
        <taxon>Alphaproteobacteria</taxon>
        <taxon>Sphingomonadales</taxon>
        <taxon>Sphingomonadaceae</taxon>
        <taxon>Novosphingobium</taxon>
    </lineage>
</organism>
<reference evidence="3 4" key="1">
    <citation type="submission" date="2023-03" db="EMBL/GenBank/DDBJ databases">
        <title>NovoSphingobium album sp. nov. isolated from polycyclic aromatic hydrocarbons- and heavy-metal polluted soil.</title>
        <authorList>
            <person name="Liu Z."/>
            <person name="Wang K."/>
        </authorList>
    </citation>
    <scope>NUCLEOTIDE SEQUENCE [LARGE SCALE GENOMIC DNA]</scope>
    <source>
        <strain evidence="3 4">H3SJ31-1</strain>
    </source>
</reference>
<gene>
    <name evidence="3" type="ORF">PYV00_10780</name>
</gene>
<name>A0ABT5WQS5_9SPHN</name>